<dbReference type="Pfam" id="PF08450">
    <property type="entry name" value="SGL"/>
    <property type="match status" value="1"/>
</dbReference>
<gene>
    <name evidence="6" type="primary">gnl_1</name>
    <name evidence="6" type="ORF">KOR34_22370</name>
</gene>
<sequence length="348" mass="37272" precursor="true">MKTPHPWTPALALCLLAAAQPTLAQQRTVDPPRAIGQIEINDPAAESLIDPDAEIEILATGFDWSEGPVWSKELGAVLFSDIPPNSIYKWKEGEGLSLYLKPSGYTGAEERGGEPGANGLAIDKQGRLVMCQHGDAQVARMAAPLSDPAPKFDAIAAKLDGKQLNSPNDLALHSSGAIYFTDPPYGRVGRFEDQGRELDFQGVYRVSPAGELTLLTKELEAPNGIALSPDERTLYVAQSSGRRPIYMAYNVQEDGGIDEGRVLLDVKHLAADRPGSPDGMAIDRDGNLFATGPGGVLIITPEGKHLATIRTGERIANCTFGGPDGRTLFMTSDMHLCRVRVKTAGLGF</sequence>
<evidence type="ECO:0000259" key="5">
    <source>
        <dbReference type="Pfam" id="PF08450"/>
    </source>
</evidence>
<name>A0A5C5VH98_9BACT</name>
<feature type="binding site" evidence="3">
    <location>
        <position position="223"/>
    </location>
    <ligand>
        <name>a divalent metal cation</name>
        <dbReference type="ChEBI" id="CHEBI:60240"/>
    </ligand>
</feature>
<organism evidence="6 7">
    <name type="scientific">Posidoniimonas corsicana</name>
    <dbReference type="NCBI Taxonomy" id="1938618"/>
    <lineage>
        <taxon>Bacteria</taxon>
        <taxon>Pseudomonadati</taxon>
        <taxon>Planctomycetota</taxon>
        <taxon>Planctomycetia</taxon>
        <taxon>Pirellulales</taxon>
        <taxon>Lacipirellulaceae</taxon>
        <taxon>Posidoniimonas</taxon>
    </lineage>
</organism>
<evidence type="ECO:0000313" key="7">
    <source>
        <dbReference type="Proteomes" id="UP000316714"/>
    </source>
</evidence>
<feature type="chain" id="PRO_5022892493" evidence="4">
    <location>
        <begin position="25"/>
        <end position="348"/>
    </location>
</feature>
<protein>
    <submittedName>
        <fullName evidence="6">Gluconolactonase</fullName>
        <ecNumber evidence="6">3.1.1.17</ecNumber>
    </submittedName>
</protein>
<comment type="caution">
    <text evidence="6">The sequence shown here is derived from an EMBL/GenBank/DDBJ whole genome shotgun (WGS) entry which is preliminary data.</text>
</comment>
<feature type="binding site" evidence="3">
    <location>
        <position position="168"/>
    </location>
    <ligand>
        <name>substrate</name>
    </ligand>
</feature>
<dbReference type="InterPro" id="IPR013658">
    <property type="entry name" value="SGL"/>
</dbReference>
<dbReference type="AlphaFoldDB" id="A0A5C5VH98"/>
<feature type="binding site" evidence="3">
    <location>
        <position position="66"/>
    </location>
    <ligand>
        <name>a divalent metal cation</name>
        <dbReference type="ChEBI" id="CHEBI:60240"/>
    </ligand>
</feature>
<dbReference type="GO" id="GO:0004341">
    <property type="term" value="F:gluconolactonase activity"/>
    <property type="evidence" value="ECO:0007669"/>
    <property type="project" value="UniProtKB-EC"/>
</dbReference>
<dbReference type="GO" id="GO:0046872">
    <property type="term" value="F:metal ion binding"/>
    <property type="evidence" value="ECO:0007669"/>
    <property type="project" value="UniProtKB-KW"/>
</dbReference>
<dbReference type="Gene3D" id="2.120.10.30">
    <property type="entry name" value="TolB, C-terminal domain"/>
    <property type="match status" value="1"/>
</dbReference>
<accession>A0A5C5VH98</accession>
<proteinExistence type="predicted"/>
<dbReference type="Proteomes" id="UP000316714">
    <property type="component" value="Unassembled WGS sequence"/>
</dbReference>
<dbReference type="EC" id="3.1.1.17" evidence="6"/>
<keyword evidence="7" id="KW-1185">Reference proteome</keyword>
<feature type="active site" description="Proton donor/acceptor" evidence="2">
    <location>
        <position position="278"/>
    </location>
</feature>
<reference evidence="6 7" key="1">
    <citation type="submission" date="2019-02" db="EMBL/GenBank/DDBJ databases">
        <title>Deep-cultivation of Planctomycetes and their phenomic and genomic characterization uncovers novel biology.</title>
        <authorList>
            <person name="Wiegand S."/>
            <person name="Jogler M."/>
            <person name="Boedeker C."/>
            <person name="Pinto D."/>
            <person name="Vollmers J."/>
            <person name="Rivas-Marin E."/>
            <person name="Kohn T."/>
            <person name="Peeters S.H."/>
            <person name="Heuer A."/>
            <person name="Rast P."/>
            <person name="Oberbeckmann S."/>
            <person name="Bunk B."/>
            <person name="Jeske O."/>
            <person name="Meyerdierks A."/>
            <person name="Storesund J.E."/>
            <person name="Kallscheuer N."/>
            <person name="Luecker S."/>
            <person name="Lage O.M."/>
            <person name="Pohl T."/>
            <person name="Merkel B.J."/>
            <person name="Hornburger P."/>
            <person name="Mueller R.-W."/>
            <person name="Bruemmer F."/>
            <person name="Labrenz M."/>
            <person name="Spormann A.M."/>
            <person name="Op Den Camp H."/>
            <person name="Overmann J."/>
            <person name="Amann R."/>
            <person name="Jetten M.S.M."/>
            <person name="Mascher T."/>
            <person name="Medema M.H."/>
            <person name="Devos D.P."/>
            <person name="Kaster A.-K."/>
            <person name="Ovreas L."/>
            <person name="Rohde M."/>
            <person name="Galperin M.Y."/>
            <person name="Jogler C."/>
        </authorList>
    </citation>
    <scope>NUCLEOTIDE SEQUENCE [LARGE SCALE GENOMIC DNA]</scope>
    <source>
        <strain evidence="6 7">KOR34</strain>
    </source>
</reference>
<dbReference type="RefSeq" id="WP_146564632.1">
    <property type="nucleotide sequence ID" value="NZ_SIHJ01000001.1"/>
</dbReference>
<dbReference type="PANTHER" id="PTHR47572:SF4">
    <property type="entry name" value="LACTONASE DRP35"/>
    <property type="match status" value="1"/>
</dbReference>
<evidence type="ECO:0000256" key="3">
    <source>
        <dbReference type="PIRSR" id="PIRSR605511-2"/>
    </source>
</evidence>
<keyword evidence="3" id="KW-0479">Metal-binding</keyword>
<dbReference type="InterPro" id="IPR051262">
    <property type="entry name" value="SMP-30/CGR1_Lactonase"/>
</dbReference>
<dbReference type="InterPro" id="IPR005511">
    <property type="entry name" value="SMP-30"/>
</dbReference>
<evidence type="ECO:0000256" key="4">
    <source>
        <dbReference type="SAM" id="SignalP"/>
    </source>
</evidence>
<keyword evidence="3" id="KW-0862">Zinc</keyword>
<keyword evidence="1 6" id="KW-0378">Hydrolase</keyword>
<dbReference type="PANTHER" id="PTHR47572">
    <property type="entry name" value="LIPOPROTEIN-RELATED"/>
    <property type="match status" value="1"/>
</dbReference>
<evidence type="ECO:0000256" key="1">
    <source>
        <dbReference type="ARBA" id="ARBA00022801"/>
    </source>
</evidence>
<dbReference type="EMBL" id="SIHJ01000001">
    <property type="protein sequence ID" value="TWT37289.1"/>
    <property type="molecule type" value="Genomic_DNA"/>
</dbReference>
<evidence type="ECO:0000256" key="2">
    <source>
        <dbReference type="PIRSR" id="PIRSR605511-1"/>
    </source>
</evidence>
<dbReference type="InterPro" id="IPR011042">
    <property type="entry name" value="6-blade_b-propeller_TolB-like"/>
</dbReference>
<feature type="signal peptide" evidence="4">
    <location>
        <begin position="1"/>
        <end position="24"/>
    </location>
</feature>
<feature type="binding site" evidence="3">
    <location>
        <position position="278"/>
    </location>
    <ligand>
        <name>a divalent metal cation</name>
        <dbReference type="ChEBI" id="CHEBI:60240"/>
    </ligand>
</feature>
<dbReference type="PRINTS" id="PR01790">
    <property type="entry name" value="SMP30FAMILY"/>
</dbReference>
<feature type="domain" description="SMP-30/Gluconolactonase/LRE-like region" evidence="5">
    <location>
        <begin position="64"/>
        <end position="332"/>
    </location>
</feature>
<keyword evidence="4" id="KW-0732">Signal</keyword>
<comment type="cofactor">
    <cofactor evidence="3">
        <name>Zn(2+)</name>
        <dbReference type="ChEBI" id="CHEBI:29105"/>
    </cofactor>
    <text evidence="3">Binds 1 divalent metal cation per subunit.</text>
</comment>
<dbReference type="SUPFAM" id="SSF63829">
    <property type="entry name" value="Calcium-dependent phosphotriesterase"/>
    <property type="match status" value="1"/>
</dbReference>
<evidence type="ECO:0000313" key="6">
    <source>
        <dbReference type="EMBL" id="TWT37289.1"/>
    </source>
</evidence>
<dbReference type="OrthoDB" id="272794at2"/>